<feature type="region of interest" description="Disordered" evidence="5">
    <location>
        <begin position="487"/>
        <end position="506"/>
    </location>
</feature>
<accession>A0A9W9JH24</accession>
<dbReference type="InterPro" id="IPR019787">
    <property type="entry name" value="Znf_PHD-finger"/>
</dbReference>
<organism evidence="7 8">
    <name type="scientific">Penicillium cf. viridicatum</name>
    <dbReference type="NCBI Taxonomy" id="2972119"/>
    <lineage>
        <taxon>Eukaryota</taxon>
        <taxon>Fungi</taxon>
        <taxon>Dikarya</taxon>
        <taxon>Ascomycota</taxon>
        <taxon>Pezizomycotina</taxon>
        <taxon>Eurotiomycetes</taxon>
        <taxon>Eurotiomycetidae</taxon>
        <taxon>Eurotiales</taxon>
        <taxon>Aspergillaceae</taxon>
        <taxon>Penicillium</taxon>
    </lineage>
</organism>
<keyword evidence="3" id="KW-0862">Zinc</keyword>
<reference evidence="7" key="2">
    <citation type="journal article" date="2023" name="IMA Fungus">
        <title>Comparative genomic study of the Penicillium genus elucidates a diverse pangenome and 15 lateral gene transfer events.</title>
        <authorList>
            <person name="Petersen C."/>
            <person name="Sorensen T."/>
            <person name="Nielsen M.R."/>
            <person name="Sondergaard T.E."/>
            <person name="Sorensen J.L."/>
            <person name="Fitzpatrick D.A."/>
            <person name="Frisvad J.C."/>
            <person name="Nielsen K.L."/>
        </authorList>
    </citation>
    <scope>NUCLEOTIDE SEQUENCE</scope>
    <source>
        <strain evidence="7">IBT 20477</strain>
    </source>
</reference>
<evidence type="ECO:0000256" key="5">
    <source>
        <dbReference type="SAM" id="MobiDB-lite"/>
    </source>
</evidence>
<dbReference type="PANTHER" id="PTHR12618">
    <property type="entry name" value="PHD AND RING FINGER DOMAIN-CONTAINING PROTEIN 1"/>
    <property type="match status" value="1"/>
</dbReference>
<gene>
    <name evidence="7" type="ORF">N7449_006385</name>
</gene>
<dbReference type="Gene3D" id="3.30.40.10">
    <property type="entry name" value="Zinc/RING finger domain, C3HC4 (zinc finger)"/>
    <property type="match status" value="1"/>
</dbReference>
<name>A0A9W9JH24_9EURO</name>
<dbReference type="InterPro" id="IPR001965">
    <property type="entry name" value="Znf_PHD"/>
</dbReference>
<evidence type="ECO:0000256" key="4">
    <source>
        <dbReference type="PROSITE-ProRule" id="PRU00146"/>
    </source>
</evidence>
<dbReference type="GO" id="GO:0008270">
    <property type="term" value="F:zinc ion binding"/>
    <property type="evidence" value="ECO:0007669"/>
    <property type="project" value="UniProtKB-KW"/>
</dbReference>
<feature type="domain" description="PHD-type" evidence="6">
    <location>
        <begin position="43"/>
        <end position="91"/>
    </location>
</feature>
<feature type="compositionally biased region" description="Basic residues" evidence="5">
    <location>
        <begin position="113"/>
        <end position="123"/>
    </location>
</feature>
<dbReference type="SMART" id="SM00249">
    <property type="entry name" value="PHD"/>
    <property type="match status" value="1"/>
</dbReference>
<feature type="compositionally biased region" description="Pro residues" evidence="5">
    <location>
        <begin position="351"/>
        <end position="360"/>
    </location>
</feature>
<feature type="region of interest" description="Disordered" evidence="5">
    <location>
        <begin position="328"/>
        <end position="390"/>
    </location>
</feature>
<evidence type="ECO:0000259" key="6">
    <source>
        <dbReference type="PROSITE" id="PS50016"/>
    </source>
</evidence>
<keyword evidence="2 4" id="KW-0863">Zinc-finger</keyword>
<evidence type="ECO:0000313" key="8">
    <source>
        <dbReference type="Proteomes" id="UP001150942"/>
    </source>
</evidence>
<dbReference type="PROSITE" id="PS50016">
    <property type="entry name" value="ZF_PHD_2"/>
    <property type="match status" value="1"/>
</dbReference>
<keyword evidence="8" id="KW-1185">Reference proteome</keyword>
<feature type="region of interest" description="Disordered" evidence="5">
    <location>
        <begin position="205"/>
        <end position="294"/>
    </location>
</feature>
<dbReference type="PANTHER" id="PTHR12618:SF20">
    <property type="entry name" value="PHD AND RING FINGER DOMAIN-CONTAINING PROTEIN 1"/>
    <property type="match status" value="1"/>
</dbReference>
<proteinExistence type="predicted"/>
<evidence type="ECO:0000256" key="1">
    <source>
        <dbReference type="ARBA" id="ARBA00022723"/>
    </source>
</evidence>
<dbReference type="OrthoDB" id="8062037at2759"/>
<evidence type="ECO:0000313" key="7">
    <source>
        <dbReference type="EMBL" id="KAJ5195906.1"/>
    </source>
</evidence>
<evidence type="ECO:0000256" key="3">
    <source>
        <dbReference type="ARBA" id="ARBA00022833"/>
    </source>
</evidence>
<dbReference type="AlphaFoldDB" id="A0A9W9JH24"/>
<protein>
    <submittedName>
        <fullName evidence="7">Zinc finger PHD-finger</fullName>
    </submittedName>
</protein>
<reference evidence="7" key="1">
    <citation type="submission" date="2022-11" db="EMBL/GenBank/DDBJ databases">
        <authorList>
            <person name="Petersen C."/>
        </authorList>
    </citation>
    <scope>NUCLEOTIDE SEQUENCE</scope>
    <source>
        <strain evidence="7">IBT 20477</strain>
    </source>
</reference>
<dbReference type="InterPro" id="IPR013083">
    <property type="entry name" value="Znf_RING/FYVE/PHD"/>
</dbReference>
<sequence length="506" mass="57171">MVELSDSVGGTVTSSYAVQDRTQVAEVDPSMIIEYVEDDLTDFQPCTICGQADNEDVLLLCDGCDGPSHLYCLGLDEIPSGSWYCQQCEELRALGPAPEVSARPSRAIEQRSRRTRAQQRRLQNRTQTNSLHWARVWQSVWDHLNLDLDFPFDDDRSAERAMQQRRREEANQREFQAWQRRFEVAERQGGGSRFRDTASLFDLDHVRPSRPRVPRVPTPEPESLEEMRAWNAFERAREIENNPSAARKRKEPTMSPSPEPTEPERKLKRPRTRRPQELAARAQQTQNGESSRAASSNLRHLSLLPTIHLLVPLLPLYLPPRPVTLPLSSQRPHRHLSREAAPSPPLQLSSPAPPSSPPFSPEVTSGSPSSNGAKEDKPQRQPGRPRSRIPQRALCFGASRSPDSSPTRAGPSLALKADIQKMVGTGLKPHYKKKTISKEQYTNINRSISRMLYERVGDKETLGPDERTNLETEAKHEVQNTIDALKMKSKDKQKQRMVATDTDGDL</sequence>
<feature type="region of interest" description="Disordered" evidence="5">
    <location>
        <begin position="99"/>
        <end position="124"/>
    </location>
</feature>
<dbReference type="InterPro" id="IPR047157">
    <property type="entry name" value="PHRF1/Atg35"/>
</dbReference>
<feature type="compositionally biased region" description="Polar residues" evidence="5">
    <location>
        <begin position="362"/>
        <end position="372"/>
    </location>
</feature>
<keyword evidence="1" id="KW-0479">Metal-binding</keyword>
<dbReference type="EMBL" id="JAPQKQ010000005">
    <property type="protein sequence ID" value="KAJ5195906.1"/>
    <property type="molecule type" value="Genomic_DNA"/>
</dbReference>
<dbReference type="InterPro" id="IPR011011">
    <property type="entry name" value="Znf_FYVE_PHD"/>
</dbReference>
<evidence type="ECO:0000256" key="2">
    <source>
        <dbReference type="ARBA" id="ARBA00022771"/>
    </source>
</evidence>
<feature type="compositionally biased region" description="Polar residues" evidence="5">
    <location>
        <begin position="282"/>
        <end position="294"/>
    </location>
</feature>
<dbReference type="Pfam" id="PF00628">
    <property type="entry name" value="PHD"/>
    <property type="match status" value="1"/>
</dbReference>
<comment type="caution">
    <text evidence="7">The sequence shown here is derived from an EMBL/GenBank/DDBJ whole genome shotgun (WGS) entry which is preliminary data.</text>
</comment>
<dbReference type="SUPFAM" id="SSF57903">
    <property type="entry name" value="FYVE/PHD zinc finger"/>
    <property type="match status" value="1"/>
</dbReference>
<dbReference type="Proteomes" id="UP001150942">
    <property type="component" value="Unassembled WGS sequence"/>
</dbReference>